<evidence type="ECO:0000256" key="1">
    <source>
        <dbReference type="SAM" id="MobiDB-lite"/>
    </source>
</evidence>
<evidence type="ECO:0000313" key="3">
    <source>
        <dbReference type="Proteomes" id="UP000036471"/>
    </source>
</evidence>
<feature type="region of interest" description="Disordered" evidence="1">
    <location>
        <begin position="1620"/>
        <end position="1666"/>
    </location>
</feature>
<name>A0ABR5GSV3_9HYPH</name>
<evidence type="ECO:0000313" key="2">
    <source>
        <dbReference type="EMBL" id="KMO12364.1"/>
    </source>
</evidence>
<organism evidence="2 3">
    <name type="scientific">Methylobacterium indicum</name>
    <dbReference type="NCBI Taxonomy" id="1775910"/>
    <lineage>
        <taxon>Bacteria</taxon>
        <taxon>Pseudomonadati</taxon>
        <taxon>Pseudomonadota</taxon>
        <taxon>Alphaproteobacteria</taxon>
        <taxon>Hyphomicrobiales</taxon>
        <taxon>Methylobacteriaceae</taxon>
        <taxon>Methylobacterium</taxon>
    </lineage>
</organism>
<dbReference type="EMBL" id="JTHG01000354">
    <property type="protein sequence ID" value="KMO12364.1"/>
    <property type="molecule type" value="Genomic_DNA"/>
</dbReference>
<proteinExistence type="predicted"/>
<gene>
    <name evidence="2" type="ORF">QR79_28485</name>
</gene>
<comment type="caution">
    <text evidence="2">The sequence shown here is derived from an EMBL/GenBank/DDBJ whole genome shotgun (WGS) entry which is preliminary data.</text>
</comment>
<keyword evidence="3" id="KW-1185">Reference proteome</keyword>
<reference evidence="2 3" key="1">
    <citation type="submission" date="2014-11" db="EMBL/GenBank/DDBJ databases">
        <title>Comparative genomics of Methylobacterium species.</title>
        <authorList>
            <person name="Chaudhry V."/>
            <person name="Patil P.B."/>
        </authorList>
    </citation>
    <scope>NUCLEOTIDE SEQUENCE [LARGE SCALE GENOMIC DNA]</scope>
    <source>
        <strain evidence="2 3">SE3.6</strain>
    </source>
</reference>
<dbReference type="Proteomes" id="UP000036471">
    <property type="component" value="Unassembled WGS sequence"/>
</dbReference>
<protein>
    <submittedName>
        <fullName evidence="2">Uncharacterized protein</fullName>
    </submittedName>
</protein>
<accession>A0ABR5GSV3</accession>
<sequence>MLGRDVLVEVVYKGFLFPLGHSASLVKLTERTFVGVGDAPVAVQIQRMFLKVGDPAKPYPAQGQPNRARRWPCGGIEILTVTTPDLVDPDGDAPDGPVCGQGGQVTVERNGRLTFAGGSPGLCFWPRTASRDGAEVWFEMRVSGEAVPIRMPLIFADNRAINHPPTMAALVDYYNEEVENHGSALRIGTLDRRGQPVVMGAEKTPGDTTYETAWWRVKAEGRESQAVTKGDPYEVRNDLYERTPLMVGQDQPPFYPLVDRARCRLTQVERLTGKAPIWVETAYDPFYVREGFPDDPSFVAAGVGRNTPEAFLVVQDSAEAVSFSGQGNLSGSVAHPEVNIVAISRTYGPLSLNGDAPLDGRSPLPKEGTRVPAAVRSYLDPDGQSPFTKPPSVKAGAVAEASPSPFRNILPNNAKLLGIVPLSLILDVARDQIADKHPKLREVVDYGSREIAEGTREARAILRDAVVQPILDLVRALKEKWAAIAVRQQGGEVSLAKAFPQIGADLDRLEERLRDCLKAETDDAAFMADLAGAHEAGRRLIRTVDTIARDPLAAMSDEQLGALKDIKRRVDAILAGAKAVAGGWAAFPQALFDALAGRLLNAASDAVRRFVVTVPIPAVDTKVRDAVQAKVDEAVAAALGTALYGNAYSAGAPLPPVRLDGLGARLATVPDILAVQLQRVIDDAGTDADVRRAVTVLQARLADRTLANAAAAIDAVLGRVPAGGLPRDLADSLLTPAMAPLLRAIGVERLSQAPARIDAIVALAKGARPDDPIGFLRGLGQFFPPVAALLIEIGRVPAIAKVGETCGRLGTTLSTAAAAFLPRDTDLERLAACIGRIETSAGTGECALGPAASFSREALKSLAILRDAERLVPAPDDAAIRAAREALQRVAGSLAAVLADLAAVRRELGAALAAQQAGCALRATDLVAGIERLAAAQRVLVRGVEAFATESRAAITAIRDRLIDPAAVPEAARAKAVEAVAALLDLTAGSLRAAIVATLREATDPAVQGTAQALTSLADTLRPTLPGVAAELDASATTVQGAVTAGTIDKARTAVDAAAAGLAAAAANIRSAAKEDLQARMQEALAALTPAVQSLQGDLTKILDEVEGAVLDRVTRLAAQAEAQLDGFADSVAALLRPALDGLKTFYGEALAKRSEIEAGIAKAENDSPIIKALLNGVRAQLGVDALLQVTLPPAIGRPAKPGDDQLAYEGGLVATAAAASAARDGAGTLAALDALAKVWGAGPALVTLVERLGSIDASSLRFAVVRALDLKAFRDQIEARLRELIPTRARLSYDLDAKLKPFPDGGNAFFQPGMDAKLTLGTRAEVDLLQLDGKPPTVAVVGEVGPFTLRLLPMFEAVRIGFRGLTFTAGSGRTPDFDVRFGRTEIGKDAKFLEQLQEYLSPKGGGLKVALSSGSPGIEASYGVNLGTFGVGTLSFSNVVLFAGAKLPFDNKPAAFTISIGRPSAPFLISSTIFGGGGYLALTTRDNGEFDSFECSFDYGGVAAFGFGPLSGQGQLTLGVYVRFGTDPQLGGTFMARGAASIACFGFSTSLFVRLKKDPGAPNGRLKGEATYSFSFSLGIHDITFSVKVTNDQGATLGSQEAALPPGLLPPFARTAWAGLGGDKPRSEPPAARGPYLRVEGPSRSRNAKAFRRHFDPGLVPSQPI</sequence>
<dbReference type="RefSeq" id="WP_048461545.1">
    <property type="nucleotide sequence ID" value="NZ_JTHG01000354.1"/>
</dbReference>